<dbReference type="GO" id="GO:0003735">
    <property type="term" value="F:structural constituent of ribosome"/>
    <property type="evidence" value="ECO:0007669"/>
    <property type="project" value="InterPro"/>
</dbReference>
<dbReference type="AlphaFoldDB" id="A0A9P7VU07"/>
<evidence type="ECO:0000256" key="3">
    <source>
        <dbReference type="ARBA" id="ARBA00023274"/>
    </source>
</evidence>
<dbReference type="FunFam" id="1.10.287.3980:FF:000001">
    <property type="entry name" value="Mitochondrial ribosomal protein L34"/>
    <property type="match status" value="1"/>
</dbReference>
<proteinExistence type="inferred from homology"/>
<dbReference type="HAMAP" id="MF_00391">
    <property type="entry name" value="Ribosomal_bL34"/>
    <property type="match status" value="1"/>
</dbReference>
<evidence type="ECO:0000256" key="1">
    <source>
        <dbReference type="ARBA" id="ARBA00010111"/>
    </source>
</evidence>
<dbReference type="Pfam" id="PF00468">
    <property type="entry name" value="Ribosomal_L34"/>
    <property type="match status" value="1"/>
</dbReference>
<gene>
    <name evidence="5" type="ORF">BT62DRAFT_117965</name>
</gene>
<dbReference type="GO" id="GO:0006412">
    <property type="term" value="P:translation"/>
    <property type="evidence" value="ECO:0007669"/>
    <property type="project" value="InterPro"/>
</dbReference>
<dbReference type="PANTHER" id="PTHR14503">
    <property type="entry name" value="MITOCHONDRIAL RIBOSOMAL PROTEIN 34 FAMILY MEMBER"/>
    <property type="match status" value="1"/>
</dbReference>
<evidence type="ECO:0000256" key="4">
    <source>
        <dbReference type="ARBA" id="ARBA00035274"/>
    </source>
</evidence>
<keyword evidence="3" id="KW-0687">Ribonucleoprotein</keyword>
<evidence type="ECO:0000256" key="2">
    <source>
        <dbReference type="ARBA" id="ARBA00022980"/>
    </source>
</evidence>
<dbReference type="PANTHER" id="PTHR14503:SF4">
    <property type="entry name" value="LARGE RIBOSOMAL SUBUNIT PROTEIN BL34M"/>
    <property type="match status" value="1"/>
</dbReference>
<evidence type="ECO:0000313" key="5">
    <source>
        <dbReference type="EMBL" id="KAG7446430.1"/>
    </source>
</evidence>
<evidence type="ECO:0000313" key="6">
    <source>
        <dbReference type="Proteomes" id="UP000812287"/>
    </source>
</evidence>
<dbReference type="Proteomes" id="UP000812287">
    <property type="component" value="Unassembled WGS sequence"/>
</dbReference>
<dbReference type="NCBIfam" id="TIGR01030">
    <property type="entry name" value="rpmH_bact"/>
    <property type="match status" value="1"/>
</dbReference>
<accession>A0A9P7VU07</accession>
<dbReference type="InterPro" id="IPR000271">
    <property type="entry name" value="Ribosomal_bL34"/>
</dbReference>
<organism evidence="5 6">
    <name type="scientific">Guyanagaster necrorhizus</name>
    <dbReference type="NCBI Taxonomy" id="856835"/>
    <lineage>
        <taxon>Eukaryota</taxon>
        <taxon>Fungi</taxon>
        <taxon>Dikarya</taxon>
        <taxon>Basidiomycota</taxon>
        <taxon>Agaricomycotina</taxon>
        <taxon>Agaricomycetes</taxon>
        <taxon>Agaricomycetidae</taxon>
        <taxon>Agaricales</taxon>
        <taxon>Marasmiineae</taxon>
        <taxon>Physalacriaceae</taxon>
        <taxon>Guyanagaster</taxon>
    </lineage>
</organism>
<dbReference type="GeneID" id="66102040"/>
<dbReference type="GO" id="GO:0005762">
    <property type="term" value="C:mitochondrial large ribosomal subunit"/>
    <property type="evidence" value="ECO:0007669"/>
    <property type="project" value="TreeGrafter"/>
</dbReference>
<comment type="similarity">
    <text evidence="1">Belongs to the bacterial ribosomal protein bL34 family.</text>
</comment>
<name>A0A9P7VU07_9AGAR</name>
<dbReference type="OrthoDB" id="431691at2759"/>
<keyword evidence="6" id="KW-1185">Reference proteome</keyword>
<reference evidence="5" key="1">
    <citation type="submission" date="2020-11" db="EMBL/GenBank/DDBJ databases">
        <title>Adaptations for nitrogen fixation in a non-lichenized fungal sporocarp promotes dispersal by wood-feeding termites.</title>
        <authorList>
            <consortium name="DOE Joint Genome Institute"/>
            <person name="Koch R.A."/>
            <person name="Yoon G."/>
            <person name="Arayal U."/>
            <person name="Lail K."/>
            <person name="Amirebrahimi M."/>
            <person name="Labutti K."/>
            <person name="Lipzen A."/>
            <person name="Riley R."/>
            <person name="Barry K."/>
            <person name="Henrissat B."/>
            <person name="Grigoriev I.V."/>
            <person name="Herr J.R."/>
            <person name="Aime M.C."/>
        </authorList>
    </citation>
    <scope>NUCLEOTIDE SEQUENCE</scope>
    <source>
        <strain evidence="5">MCA 3950</strain>
    </source>
</reference>
<comment type="caution">
    <text evidence="5">The sequence shown here is derived from an EMBL/GenBank/DDBJ whole genome shotgun (WGS) entry which is preliminary data.</text>
</comment>
<sequence length="112" mass="12815">MPRVPPGLLQLLARPPRLSTVLSLSRPRTLQHHNAPIISFARAIPFLAQSLANPSPTLGSLQQLRFAQMGTEYQPSQRKRKRRHGFLARLKSRGGRKILARRRAKHRKYLSH</sequence>
<dbReference type="EMBL" id="MU250534">
    <property type="protein sequence ID" value="KAG7446430.1"/>
    <property type="molecule type" value="Genomic_DNA"/>
</dbReference>
<dbReference type="RefSeq" id="XP_043039930.1">
    <property type="nucleotide sequence ID" value="XM_043179746.1"/>
</dbReference>
<protein>
    <recommendedName>
        <fullName evidence="4">Large ribosomal subunit protein bL34m</fullName>
    </recommendedName>
</protein>
<dbReference type="Gene3D" id="1.10.287.3980">
    <property type="match status" value="1"/>
</dbReference>
<keyword evidence="2" id="KW-0689">Ribosomal protein</keyword>